<dbReference type="PANTHER" id="PTHR48021">
    <property type="match status" value="1"/>
</dbReference>
<dbReference type="AlphaFoldDB" id="A0A1B6CPI6"/>
<reference evidence="9" key="1">
    <citation type="submission" date="2015-12" db="EMBL/GenBank/DDBJ databases">
        <title>De novo transcriptome assembly of four potential Pierce s Disease insect vectors from Arizona vineyards.</title>
        <authorList>
            <person name="Tassone E.E."/>
        </authorList>
    </citation>
    <scope>NUCLEOTIDE SEQUENCE</scope>
</reference>
<dbReference type="CDD" id="cd17358">
    <property type="entry name" value="MFS_GLUT6_8_Class3_like"/>
    <property type="match status" value="1"/>
</dbReference>
<feature type="transmembrane region" description="Helical" evidence="7">
    <location>
        <begin position="220"/>
        <end position="241"/>
    </location>
</feature>
<feature type="transmembrane region" description="Helical" evidence="7">
    <location>
        <begin position="344"/>
        <end position="364"/>
    </location>
</feature>
<evidence type="ECO:0000259" key="8">
    <source>
        <dbReference type="PROSITE" id="PS50850"/>
    </source>
</evidence>
<feature type="domain" description="Major facilitator superfamily (MFS) profile" evidence="8">
    <location>
        <begin position="69"/>
        <end position="502"/>
    </location>
</feature>
<dbReference type="GO" id="GO:0005886">
    <property type="term" value="C:plasma membrane"/>
    <property type="evidence" value="ECO:0007669"/>
    <property type="project" value="UniProtKB-SubCell"/>
</dbReference>
<evidence type="ECO:0000256" key="5">
    <source>
        <dbReference type="ARBA" id="ARBA00023136"/>
    </source>
</evidence>
<dbReference type="EMBL" id="GEDC01021911">
    <property type="protein sequence ID" value="JAS15387.1"/>
    <property type="molecule type" value="Transcribed_RNA"/>
</dbReference>
<comment type="similarity">
    <text evidence="6">Belongs to the major facilitator superfamily. Sugar transporter (TC 2.A.1.1) family.</text>
</comment>
<dbReference type="Gene3D" id="1.20.1250.20">
    <property type="entry name" value="MFS general substrate transporter like domains"/>
    <property type="match status" value="1"/>
</dbReference>
<evidence type="ECO:0000256" key="3">
    <source>
        <dbReference type="ARBA" id="ARBA00022692"/>
    </source>
</evidence>
<dbReference type="PROSITE" id="PS50850">
    <property type="entry name" value="MFS"/>
    <property type="match status" value="1"/>
</dbReference>
<dbReference type="FunFam" id="1.20.1250.20:FF:000249">
    <property type="entry name" value="facilitated trehalose transporter Tret1"/>
    <property type="match status" value="1"/>
</dbReference>
<keyword evidence="3 7" id="KW-0812">Transmembrane</keyword>
<evidence type="ECO:0000256" key="2">
    <source>
        <dbReference type="ARBA" id="ARBA00022475"/>
    </source>
</evidence>
<accession>A0A1B6CPI6</accession>
<evidence type="ECO:0000256" key="6">
    <source>
        <dbReference type="RuleBase" id="RU003346"/>
    </source>
</evidence>
<evidence type="ECO:0000313" key="9">
    <source>
        <dbReference type="EMBL" id="JAS15387.1"/>
    </source>
</evidence>
<dbReference type="InterPro" id="IPR020846">
    <property type="entry name" value="MFS_dom"/>
</dbReference>
<dbReference type="InterPro" id="IPR044775">
    <property type="entry name" value="MFS_ERD6/Tret1-like"/>
</dbReference>
<dbReference type="GO" id="GO:0051119">
    <property type="term" value="F:sugar transmembrane transporter activity"/>
    <property type="evidence" value="ECO:0007669"/>
    <property type="project" value="InterPro"/>
</dbReference>
<dbReference type="InterPro" id="IPR003663">
    <property type="entry name" value="Sugar/inositol_transpt"/>
</dbReference>
<dbReference type="NCBIfam" id="TIGR00879">
    <property type="entry name" value="SP"/>
    <property type="match status" value="1"/>
</dbReference>
<dbReference type="InterPro" id="IPR005829">
    <property type="entry name" value="Sugar_transporter_CS"/>
</dbReference>
<keyword evidence="6" id="KW-0813">Transport</keyword>
<keyword evidence="2" id="KW-1003">Cell membrane</keyword>
<feature type="transmembrane region" description="Helical" evidence="7">
    <location>
        <begin position="376"/>
        <end position="394"/>
    </location>
</feature>
<comment type="subcellular location">
    <subcellularLocation>
        <location evidence="1">Cell membrane</location>
        <topology evidence="1">Multi-pass membrane protein</topology>
    </subcellularLocation>
</comment>
<dbReference type="Pfam" id="PF00083">
    <property type="entry name" value="Sugar_tr"/>
    <property type="match status" value="1"/>
</dbReference>
<gene>
    <name evidence="9" type="ORF">g.35510</name>
</gene>
<proteinExistence type="inferred from homology"/>
<dbReference type="SUPFAM" id="SSF103473">
    <property type="entry name" value="MFS general substrate transporter"/>
    <property type="match status" value="1"/>
</dbReference>
<feature type="transmembrane region" description="Helical" evidence="7">
    <location>
        <begin position="67"/>
        <end position="90"/>
    </location>
</feature>
<name>A0A1B6CPI6_9HEMI</name>
<dbReference type="InterPro" id="IPR036259">
    <property type="entry name" value="MFS_trans_sf"/>
</dbReference>
<dbReference type="PROSITE" id="PS00217">
    <property type="entry name" value="SUGAR_TRANSPORT_2"/>
    <property type="match status" value="1"/>
</dbReference>
<dbReference type="PRINTS" id="PR00171">
    <property type="entry name" value="SUGRTRNSPORT"/>
</dbReference>
<feature type="transmembrane region" description="Helical" evidence="7">
    <location>
        <begin position="414"/>
        <end position="435"/>
    </location>
</feature>
<dbReference type="PROSITE" id="PS00216">
    <property type="entry name" value="SUGAR_TRANSPORT_1"/>
    <property type="match status" value="1"/>
</dbReference>
<evidence type="ECO:0000256" key="7">
    <source>
        <dbReference type="SAM" id="Phobius"/>
    </source>
</evidence>
<evidence type="ECO:0000256" key="1">
    <source>
        <dbReference type="ARBA" id="ARBA00004651"/>
    </source>
</evidence>
<keyword evidence="5 7" id="KW-0472">Membrane</keyword>
<evidence type="ECO:0000256" key="4">
    <source>
        <dbReference type="ARBA" id="ARBA00022989"/>
    </source>
</evidence>
<feature type="transmembrane region" description="Helical" evidence="7">
    <location>
        <begin position="195"/>
        <end position="214"/>
    </location>
</feature>
<feature type="transmembrane region" description="Helical" evidence="7">
    <location>
        <begin position="110"/>
        <end position="130"/>
    </location>
</feature>
<dbReference type="PANTHER" id="PTHR48021:SF7">
    <property type="entry name" value="RH09188P"/>
    <property type="match status" value="1"/>
</dbReference>
<protein>
    <recommendedName>
        <fullName evidence="8">Major facilitator superfamily (MFS) profile domain-containing protein</fullName>
    </recommendedName>
</protein>
<dbReference type="InterPro" id="IPR005828">
    <property type="entry name" value="MFS_sugar_transport-like"/>
</dbReference>
<feature type="transmembrane region" description="Helical" evidence="7">
    <location>
        <begin position="139"/>
        <end position="157"/>
    </location>
</feature>
<feature type="transmembrane region" description="Helical" evidence="7">
    <location>
        <begin position="447"/>
        <end position="468"/>
    </location>
</feature>
<feature type="transmembrane region" description="Helical" evidence="7">
    <location>
        <begin position="480"/>
        <end position="498"/>
    </location>
</feature>
<dbReference type="InterPro" id="IPR050549">
    <property type="entry name" value="MFS_Trehalose_Transporter"/>
</dbReference>
<organism evidence="9">
    <name type="scientific">Clastoptera arizonana</name>
    <name type="common">Arizona spittle bug</name>
    <dbReference type="NCBI Taxonomy" id="38151"/>
    <lineage>
        <taxon>Eukaryota</taxon>
        <taxon>Metazoa</taxon>
        <taxon>Ecdysozoa</taxon>
        <taxon>Arthropoda</taxon>
        <taxon>Hexapoda</taxon>
        <taxon>Insecta</taxon>
        <taxon>Pterygota</taxon>
        <taxon>Neoptera</taxon>
        <taxon>Paraneoptera</taxon>
        <taxon>Hemiptera</taxon>
        <taxon>Auchenorrhyncha</taxon>
        <taxon>Cercopoidea</taxon>
        <taxon>Clastopteridae</taxon>
        <taxon>Clastoptera</taxon>
    </lineage>
</organism>
<keyword evidence="4 7" id="KW-1133">Transmembrane helix</keyword>
<sequence>MSSEMKEAVEMDLEASKSLVPESANSIKFSLATKERVGGEAWHGSVAMINTLDDNIKKKRGSCLKQVCWALLANIGAINTGLMYGFSAVAIPQLTEANSTIVVDEDQASWIASLGSAATPVGCILSGYLLDAIGRKKTIILTLLPMILGWSLISVATNVVMIYIGRLLVGLGSGGIGSPSRVYTAEVTQPHLRGMLAAVASVMVSLGVTLEYIVGSFVSWPLLSFLSGVIPTIALIGSFFLPESPSWLLSQGRTEDCLNSLKNLRGPTCDINDELKSMQDFLERSNTAHKYTTKETLSALIHPSAVKPFLILSAYFFIYQFSGVNPVTFYAVEIFQESGTSMDKYLATIILGLIRLGFTVVSCIMMRRCGRRQLSLVSSVFCGVSMVCLGGYIFKGIEWKAEGVSPLPASWFPVFNIFLFIAASTIGYLVVPWVMIGELYPAKVRGILGGFTTLISHVCVFIVVKTFPLMKRVFTKHGTFWFYGTVSLVGTLFFYFVLPETKGRTLQEIEDYFSGRIKSLKPIKKSVNNNPTIVKASK</sequence>